<evidence type="ECO:0000256" key="1">
    <source>
        <dbReference type="ARBA" id="ARBA00004409"/>
    </source>
</evidence>
<organism evidence="12">
    <name type="scientific">Oppiella nova</name>
    <dbReference type="NCBI Taxonomy" id="334625"/>
    <lineage>
        <taxon>Eukaryota</taxon>
        <taxon>Metazoa</taxon>
        <taxon>Ecdysozoa</taxon>
        <taxon>Arthropoda</taxon>
        <taxon>Chelicerata</taxon>
        <taxon>Arachnida</taxon>
        <taxon>Acari</taxon>
        <taxon>Acariformes</taxon>
        <taxon>Sarcoptiformes</taxon>
        <taxon>Oribatida</taxon>
        <taxon>Brachypylina</taxon>
        <taxon>Oppioidea</taxon>
        <taxon>Oppiidae</taxon>
        <taxon>Oppiella</taxon>
    </lineage>
</organism>
<name>A0A7R9QBZ5_9ACAR</name>
<keyword evidence="3" id="KW-0813">Transport</keyword>
<keyword evidence="4 10" id="KW-0812">Transmembrane</keyword>
<evidence type="ECO:0000256" key="6">
    <source>
        <dbReference type="ARBA" id="ARBA00022989"/>
    </source>
</evidence>
<dbReference type="GO" id="GO:0006906">
    <property type="term" value="P:vesicle fusion"/>
    <property type="evidence" value="ECO:0007669"/>
    <property type="project" value="TreeGrafter"/>
</dbReference>
<evidence type="ECO:0000256" key="7">
    <source>
        <dbReference type="ARBA" id="ARBA00023034"/>
    </source>
</evidence>
<dbReference type="GO" id="GO:0000149">
    <property type="term" value="F:SNARE binding"/>
    <property type="evidence" value="ECO:0007669"/>
    <property type="project" value="TreeGrafter"/>
</dbReference>
<keyword evidence="9 10" id="KW-0472">Membrane</keyword>
<dbReference type="InterPro" id="IPR006012">
    <property type="entry name" value="Syntaxin/epimorphin_CS"/>
</dbReference>
<dbReference type="EMBL" id="OC915079">
    <property type="protein sequence ID" value="CAD7638531.1"/>
    <property type="molecule type" value="Genomic_DNA"/>
</dbReference>
<evidence type="ECO:0000256" key="4">
    <source>
        <dbReference type="ARBA" id="ARBA00022692"/>
    </source>
</evidence>
<dbReference type="InterPro" id="IPR000727">
    <property type="entry name" value="T_SNARE_dom"/>
</dbReference>
<dbReference type="SUPFAM" id="SSF47661">
    <property type="entry name" value="t-snare proteins"/>
    <property type="match status" value="1"/>
</dbReference>
<dbReference type="OrthoDB" id="10251371at2759"/>
<proteinExistence type="inferred from homology"/>
<dbReference type="Gene3D" id="1.20.5.110">
    <property type="match status" value="1"/>
</dbReference>
<keyword evidence="6 10" id="KW-1133">Transmembrane helix</keyword>
<dbReference type="PANTHER" id="PTHR19957">
    <property type="entry name" value="SYNTAXIN"/>
    <property type="match status" value="1"/>
</dbReference>
<comment type="similarity">
    <text evidence="2">Belongs to the syntaxin family.</text>
</comment>
<dbReference type="InterPro" id="IPR010989">
    <property type="entry name" value="SNARE"/>
</dbReference>
<evidence type="ECO:0000256" key="8">
    <source>
        <dbReference type="ARBA" id="ARBA00023054"/>
    </source>
</evidence>
<dbReference type="Gene3D" id="1.20.58.70">
    <property type="match status" value="1"/>
</dbReference>
<gene>
    <name evidence="12" type="ORF">ONB1V03_LOCUS1447</name>
</gene>
<evidence type="ECO:0000259" key="11">
    <source>
        <dbReference type="PROSITE" id="PS50192"/>
    </source>
</evidence>
<evidence type="ECO:0000256" key="3">
    <source>
        <dbReference type="ARBA" id="ARBA00022448"/>
    </source>
</evidence>
<evidence type="ECO:0000256" key="2">
    <source>
        <dbReference type="ARBA" id="ARBA00009063"/>
    </source>
</evidence>
<dbReference type="AlphaFoldDB" id="A0A7R9QBZ5"/>
<accession>A0A7R9QBZ5</accession>
<dbReference type="InterPro" id="IPR045242">
    <property type="entry name" value="Syntaxin"/>
</dbReference>
<keyword evidence="8" id="KW-0175">Coiled coil</keyword>
<feature type="domain" description="T-SNARE coiled-coil homology" evidence="11">
    <location>
        <begin position="216"/>
        <end position="278"/>
    </location>
</feature>
<dbReference type="Pfam" id="PF05739">
    <property type="entry name" value="SNARE"/>
    <property type="match status" value="1"/>
</dbReference>
<protein>
    <recommendedName>
        <fullName evidence="11">t-SNARE coiled-coil homology domain-containing protein</fullName>
    </recommendedName>
</protein>
<dbReference type="GO" id="GO:0031201">
    <property type="term" value="C:SNARE complex"/>
    <property type="evidence" value="ECO:0007669"/>
    <property type="project" value="TreeGrafter"/>
</dbReference>
<dbReference type="PANTHER" id="PTHR19957:SF83">
    <property type="entry name" value="SYNTAXIN-16"/>
    <property type="match status" value="1"/>
</dbReference>
<evidence type="ECO:0000256" key="10">
    <source>
        <dbReference type="SAM" id="Phobius"/>
    </source>
</evidence>
<keyword evidence="13" id="KW-1185">Reference proteome</keyword>
<keyword evidence="7" id="KW-0333">Golgi apparatus</keyword>
<reference evidence="12" key="1">
    <citation type="submission" date="2020-11" db="EMBL/GenBank/DDBJ databases">
        <authorList>
            <person name="Tran Van P."/>
        </authorList>
    </citation>
    <scope>NUCLEOTIDE SEQUENCE</scope>
</reference>
<dbReference type="CDD" id="cd15845">
    <property type="entry name" value="SNARE_syntaxin16"/>
    <property type="match status" value="1"/>
</dbReference>
<dbReference type="SMART" id="SM00397">
    <property type="entry name" value="t_SNARE"/>
    <property type="match status" value="1"/>
</dbReference>
<evidence type="ECO:0000256" key="9">
    <source>
        <dbReference type="ARBA" id="ARBA00023136"/>
    </source>
</evidence>
<dbReference type="GO" id="GO:0048278">
    <property type="term" value="P:vesicle docking"/>
    <property type="evidence" value="ECO:0007669"/>
    <property type="project" value="TreeGrafter"/>
</dbReference>
<dbReference type="GO" id="GO:0000139">
    <property type="term" value="C:Golgi membrane"/>
    <property type="evidence" value="ECO:0007669"/>
    <property type="project" value="UniProtKB-SubCell"/>
</dbReference>
<evidence type="ECO:0000313" key="12">
    <source>
        <dbReference type="EMBL" id="CAD7638531.1"/>
    </source>
</evidence>
<dbReference type="Proteomes" id="UP000728032">
    <property type="component" value="Unassembled WGS sequence"/>
</dbReference>
<dbReference type="PROSITE" id="PS00914">
    <property type="entry name" value="SYNTAXIN"/>
    <property type="match status" value="1"/>
</dbReference>
<dbReference type="PROSITE" id="PS50192">
    <property type="entry name" value="T_SNARE"/>
    <property type="match status" value="1"/>
</dbReference>
<evidence type="ECO:0000256" key="5">
    <source>
        <dbReference type="ARBA" id="ARBA00022927"/>
    </source>
</evidence>
<sequence length="368" mass="42032">MAHRSHTETFVLMRNNATKKRYFYKEFETDDERANLVNGKSDANDIELTHTGDDPSMDSAVPEWVSNVDEFRYECLKINTKRMYSPLPLTACPLTSLSVHPVASLVDQLNAIQREHLKSKSASIFSEDSESAANQSYEIEIEFKCQEINKLFNRLHSLLSAMQVMSRLQPDSRLVRNVFQFQCKEIQDLTHKYRFCQNNYIIKCTENDKIDEQFDSEHLRARDQEMTAIVKSICELNQIFQDINTLVVTQGSVLDRIDYNVETVEHRVADGVLALSKAEKSMRSARKLKLILILSGFVILLFICTVSLSMALIITGGGSGDRTSRYTQYLNDNHRPIDSTHHTVCESGVDFFRAQGFFTTSRGADPLM</sequence>
<keyword evidence="5" id="KW-0653">Protein transport</keyword>
<dbReference type="GO" id="GO:0006886">
    <property type="term" value="P:intracellular protein transport"/>
    <property type="evidence" value="ECO:0007669"/>
    <property type="project" value="InterPro"/>
</dbReference>
<dbReference type="EMBL" id="CAJPVJ010000254">
    <property type="protein sequence ID" value="CAG2161846.1"/>
    <property type="molecule type" value="Genomic_DNA"/>
</dbReference>
<dbReference type="GO" id="GO:0005484">
    <property type="term" value="F:SNAP receptor activity"/>
    <property type="evidence" value="ECO:0007669"/>
    <property type="project" value="InterPro"/>
</dbReference>
<feature type="transmembrane region" description="Helical" evidence="10">
    <location>
        <begin position="290"/>
        <end position="314"/>
    </location>
</feature>
<comment type="subcellular location">
    <subcellularLocation>
        <location evidence="1">Golgi apparatus membrane</location>
        <topology evidence="1">Single-pass type IV membrane protein</topology>
    </subcellularLocation>
</comment>
<evidence type="ECO:0000313" key="13">
    <source>
        <dbReference type="Proteomes" id="UP000728032"/>
    </source>
</evidence>